<evidence type="ECO:0000259" key="13">
    <source>
        <dbReference type="PROSITE" id="PS50109"/>
    </source>
</evidence>
<evidence type="ECO:0000256" key="8">
    <source>
        <dbReference type="ARBA" id="ARBA00022777"/>
    </source>
</evidence>
<dbReference type="Pfam" id="PF00512">
    <property type="entry name" value="HisKA"/>
    <property type="match status" value="1"/>
</dbReference>
<dbReference type="EMBL" id="LCZJ02000021">
    <property type="protein sequence ID" value="KTD86285.1"/>
    <property type="molecule type" value="Genomic_DNA"/>
</dbReference>
<dbReference type="CDD" id="cd00082">
    <property type="entry name" value="HisKA"/>
    <property type="match status" value="1"/>
</dbReference>
<reference evidence="17 18" key="1">
    <citation type="journal article" date="2015" name="Int. Biodeterior. Biodegradation">
        <title>Physiological and genetic screening methods for the isolation of methyl tert-butyl ether-degrading bacteria for bioremediation purposes.</title>
        <authorList>
            <person name="Guisado I.M."/>
            <person name="Purswani J."/>
            <person name="Gonzalez Lopez J."/>
            <person name="Pozo C."/>
        </authorList>
    </citation>
    <scope>NUCLEOTIDE SEQUENCE [LARGE SCALE GENOMIC DNA]</scope>
    <source>
        <strain evidence="17 18">SH7</strain>
    </source>
</reference>
<dbReference type="SMART" id="SM00091">
    <property type="entry name" value="PAS"/>
    <property type="match status" value="1"/>
</dbReference>
<dbReference type="GO" id="GO:0005886">
    <property type="term" value="C:plasma membrane"/>
    <property type="evidence" value="ECO:0007669"/>
    <property type="project" value="UniProtKB-SubCell"/>
</dbReference>
<dbReference type="InterPro" id="IPR003594">
    <property type="entry name" value="HATPase_dom"/>
</dbReference>
<evidence type="ECO:0000256" key="12">
    <source>
        <dbReference type="SAM" id="Phobius"/>
    </source>
</evidence>
<dbReference type="InterPro" id="IPR005467">
    <property type="entry name" value="His_kinase_dom"/>
</dbReference>
<dbReference type="SMART" id="SM00304">
    <property type="entry name" value="HAMP"/>
    <property type="match status" value="1"/>
</dbReference>
<evidence type="ECO:0000259" key="14">
    <source>
        <dbReference type="PROSITE" id="PS50112"/>
    </source>
</evidence>
<dbReference type="PROSITE" id="PS50885">
    <property type="entry name" value="HAMP"/>
    <property type="match status" value="1"/>
</dbReference>
<evidence type="ECO:0000259" key="15">
    <source>
        <dbReference type="PROSITE" id="PS50113"/>
    </source>
</evidence>
<protein>
    <recommendedName>
        <fullName evidence="3">histidine kinase</fullName>
        <ecNumber evidence="3">2.7.13.3</ecNumber>
    </recommendedName>
</protein>
<dbReference type="InterPro" id="IPR000014">
    <property type="entry name" value="PAS"/>
</dbReference>
<evidence type="ECO:0000256" key="7">
    <source>
        <dbReference type="ARBA" id="ARBA00022741"/>
    </source>
</evidence>
<dbReference type="Gene3D" id="3.30.450.20">
    <property type="entry name" value="PAS domain"/>
    <property type="match status" value="1"/>
</dbReference>
<evidence type="ECO:0000256" key="4">
    <source>
        <dbReference type="ARBA" id="ARBA00022475"/>
    </source>
</evidence>
<comment type="catalytic activity">
    <reaction evidence="1">
        <text>ATP + protein L-histidine = ADP + protein N-phospho-L-histidine.</text>
        <dbReference type="EC" id="2.7.13.3"/>
    </reaction>
</comment>
<comment type="caution">
    <text evidence="17">The sequence shown here is derived from an EMBL/GenBank/DDBJ whole genome shotgun (WGS) entry which is preliminary data.</text>
</comment>
<dbReference type="PANTHER" id="PTHR43065:SF34">
    <property type="entry name" value="SPORULATION KINASE A"/>
    <property type="match status" value="1"/>
</dbReference>
<evidence type="ECO:0000256" key="3">
    <source>
        <dbReference type="ARBA" id="ARBA00012438"/>
    </source>
</evidence>
<dbReference type="GO" id="GO:0006355">
    <property type="term" value="P:regulation of DNA-templated transcription"/>
    <property type="evidence" value="ECO:0007669"/>
    <property type="project" value="InterPro"/>
</dbReference>
<dbReference type="Gene3D" id="6.10.340.10">
    <property type="match status" value="1"/>
</dbReference>
<dbReference type="AlphaFoldDB" id="A0A0W1AYC0"/>
<dbReference type="GO" id="GO:0000155">
    <property type="term" value="F:phosphorelay sensor kinase activity"/>
    <property type="evidence" value="ECO:0007669"/>
    <property type="project" value="InterPro"/>
</dbReference>
<proteinExistence type="predicted"/>
<keyword evidence="6" id="KW-0808">Transferase</keyword>
<dbReference type="Gene3D" id="3.30.565.10">
    <property type="entry name" value="Histidine kinase-like ATPase, C-terminal domain"/>
    <property type="match status" value="1"/>
</dbReference>
<evidence type="ECO:0000256" key="6">
    <source>
        <dbReference type="ARBA" id="ARBA00022679"/>
    </source>
</evidence>
<dbReference type="NCBIfam" id="TIGR00229">
    <property type="entry name" value="sensory_box"/>
    <property type="match status" value="1"/>
</dbReference>
<keyword evidence="5" id="KW-0597">Phosphoprotein</keyword>
<feature type="domain" description="PAC" evidence="15">
    <location>
        <begin position="487"/>
        <end position="539"/>
    </location>
</feature>
<dbReference type="SMART" id="SM00388">
    <property type="entry name" value="HisKA"/>
    <property type="match status" value="1"/>
</dbReference>
<dbReference type="SUPFAM" id="SSF55874">
    <property type="entry name" value="ATPase domain of HSP90 chaperone/DNA topoisomerase II/histidine kinase"/>
    <property type="match status" value="1"/>
</dbReference>
<feature type="transmembrane region" description="Helical" evidence="12">
    <location>
        <begin position="332"/>
        <end position="353"/>
    </location>
</feature>
<accession>A0A0W1AYC0</accession>
<dbReference type="SUPFAM" id="SSF47384">
    <property type="entry name" value="Homodimeric domain of signal transducing histidine kinase"/>
    <property type="match status" value="1"/>
</dbReference>
<keyword evidence="12" id="KW-1133">Transmembrane helix</keyword>
<dbReference type="Gene3D" id="1.10.287.130">
    <property type="match status" value="1"/>
</dbReference>
<dbReference type="Pfam" id="PF02518">
    <property type="entry name" value="HATPase_c"/>
    <property type="match status" value="1"/>
</dbReference>
<keyword evidence="9" id="KW-0067">ATP-binding</keyword>
<dbReference type="Proteomes" id="UP000054709">
    <property type="component" value="Unassembled WGS sequence"/>
</dbReference>
<dbReference type="InterPro" id="IPR001610">
    <property type="entry name" value="PAC"/>
</dbReference>
<organism evidence="17 18">
    <name type="scientific">Paenibacillus etheri</name>
    <dbReference type="NCBI Taxonomy" id="1306852"/>
    <lineage>
        <taxon>Bacteria</taxon>
        <taxon>Bacillati</taxon>
        <taxon>Bacillota</taxon>
        <taxon>Bacilli</taxon>
        <taxon>Bacillales</taxon>
        <taxon>Paenibacillaceae</taxon>
        <taxon>Paenibacillus</taxon>
    </lineage>
</organism>
<dbReference type="InterPro" id="IPR036890">
    <property type="entry name" value="HATPase_C_sf"/>
</dbReference>
<dbReference type="PRINTS" id="PR00344">
    <property type="entry name" value="BCTRLSENSOR"/>
</dbReference>
<name>A0A0W1AYC0_9BACL</name>
<keyword evidence="7" id="KW-0547">Nucleotide-binding</keyword>
<sequence>MSIKTKLSAIIFGAVLLILALNLTFNLYAAQNNLRNESINNMQLTAMQMAVSVEQSNYSSNYVEYQIAHNLRMAAIFASEELDPDYKNVTNEELKALTSKVGVSNISILVKTDNDVVVARSSVPSDIGMSTKDWGYWYLAFLELFDNQEVSVGYGQALDHFWSGPFEYSTYNPDFIEKWGYYHDEESNYIINPVILNTAAGDYVKITNPDQIAAQTKEANPGILEITGFNPVTFGSASMKADGSDALNKNLGNRPIKYGTYTYGNVEQDRAAILLAQEKQKPVTRESKVLGKRVLKSYIPIQSPGLKAYVIGVVLDYSVISSVVYEQLINNLTTSLLLLTLFLLCSYILSGFVTRPIQAILAKVNDVAKGKFEPPLKVTSRDELGQLALRINAMTAHLMQRTNRLKQTLEENRAVKEHLESVINGTSDAIHTIDMDGRITSTNRAFEGLYGWSAKEVLGNMPYLVPATALKQEEERLDALKSGAVLSPIETVRLKRDGTIVEVSVSTSVIRDEEGYPHSFIHVSRDMTERNRMEELLRRSEKLTTVGQLAAGVAHEIRNPLTTLKGFLQLQQEKQILVPLHIELMLSELERINLIVSEFLILAKPQAVHFQEKDVRNILGDVVSLLDSQAHLFGIQFSATFSEHPSTVHCEVNQLKQVFINIVKNAIEAMPDGGVISMELRNTLDSVIILISDQGEGIPKDMLPKLGEPFFTNKESGTGLGLMISQRIIQAHKGHLEIQSEVGQGTTVMIKLPAAGTVTPWLNIKDERSEGQREN</sequence>
<dbReference type="InterPro" id="IPR000700">
    <property type="entry name" value="PAS-assoc_C"/>
</dbReference>
<feature type="domain" description="PAS" evidence="14">
    <location>
        <begin position="415"/>
        <end position="460"/>
    </location>
</feature>
<keyword evidence="10" id="KW-0902">Two-component regulatory system</keyword>
<feature type="domain" description="HAMP" evidence="16">
    <location>
        <begin position="351"/>
        <end position="403"/>
    </location>
</feature>
<feature type="transmembrane region" description="Helical" evidence="12">
    <location>
        <begin position="306"/>
        <end position="325"/>
    </location>
</feature>
<keyword evidence="4" id="KW-1003">Cell membrane</keyword>
<dbReference type="SMART" id="SM00387">
    <property type="entry name" value="HATPase_c"/>
    <property type="match status" value="1"/>
</dbReference>
<dbReference type="CDD" id="cd00075">
    <property type="entry name" value="HATPase"/>
    <property type="match status" value="1"/>
</dbReference>
<dbReference type="Pfam" id="PF00672">
    <property type="entry name" value="HAMP"/>
    <property type="match status" value="1"/>
</dbReference>
<dbReference type="SMART" id="SM00086">
    <property type="entry name" value="PAC"/>
    <property type="match status" value="1"/>
</dbReference>
<dbReference type="CDD" id="cd06225">
    <property type="entry name" value="HAMP"/>
    <property type="match status" value="1"/>
</dbReference>
<evidence type="ECO:0000313" key="18">
    <source>
        <dbReference type="Proteomes" id="UP000054709"/>
    </source>
</evidence>
<evidence type="ECO:0000256" key="9">
    <source>
        <dbReference type="ARBA" id="ARBA00022840"/>
    </source>
</evidence>
<dbReference type="PANTHER" id="PTHR43065">
    <property type="entry name" value="SENSOR HISTIDINE KINASE"/>
    <property type="match status" value="1"/>
</dbReference>
<dbReference type="InterPro" id="IPR036097">
    <property type="entry name" value="HisK_dim/P_sf"/>
</dbReference>
<dbReference type="InterPro" id="IPR035965">
    <property type="entry name" value="PAS-like_dom_sf"/>
</dbReference>
<comment type="subcellular location">
    <subcellularLocation>
        <location evidence="2">Cell membrane</location>
        <topology evidence="2">Multi-pass membrane protein</topology>
    </subcellularLocation>
</comment>
<dbReference type="GO" id="GO:0005524">
    <property type="term" value="F:ATP binding"/>
    <property type="evidence" value="ECO:0007669"/>
    <property type="project" value="UniProtKB-KW"/>
</dbReference>
<gene>
    <name evidence="17" type="ORF">UQ64_00385</name>
</gene>
<dbReference type="InterPro" id="IPR003660">
    <property type="entry name" value="HAMP_dom"/>
</dbReference>
<evidence type="ECO:0000256" key="2">
    <source>
        <dbReference type="ARBA" id="ARBA00004651"/>
    </source>
</evidence>
<evidence type="ECO:0000256" key="10">
    <source>
        <dbReference type="ARBA" id="ARBA00023012"/>
    </source>
</evidence>
<dbReference type="PROSITE" id="PS50113">
    <property type="entry name" value="PAC"/>
    <property type="match status" value="1"/>
</dbReference>
<evidence type="ECO:0000256" key="5">
    <source>
        <dbReference type="ARBA" id="ARBA00022553"/>
    </source>
</evidence>
<keyword evidence="11 12" id="KW-0472">Membrane</keyword>
<dbReference type="InterPro" id="IPR003661">
    <property type="entry name" value="HisK_dim/P_dom"/>
</dbReference>
<dbReference type="EC" id="2.7.13.3" evidence="3"/>
<keyword evidence="12" id="KW-0812">Transmembrane</keyword>
<dbReference type="InterPro" id="IPR004358">
    <property type="entry name" value="Sig_transdc_His_kin-like_C"/>
</dbReference>
<dbReference type="SUPFAM" id="SSF55785">
    <property type="entry name" value="PYP-like sensor domain (PAS domain)"/>
    <property type="match status" value="1"/>
</dbReference>
<evidence type="ECO:0000256" key="1">
    <source>
        <dbReference type="ARBA" id="ARBA00000085"/>
    </source>
</evidence>
<dbReference type="SUPFAM" id="SSF158472">
    <property type="entry name" value="HAMP domain-like"/>
    <property type="match status" value="1"/>
</dbReference>
<evidence type="ECO:0000256" key="11">
    <source>
        <dbReference type="ARBA" id="ARBA00023136"/>
    </source>
</evidence>
<dbReference type="Pfam" id="PF00989">
    <property type="entry name" value="PAS"/>
    <property type="match status" value="1"/>
</dbReference>
<dbReference type="PROSITE" id="PS50109">
    <property type="entry name" value="HIS_KIN"/>
    <property type="match status" value="1"/>
</dbReference>
<dbReference type="InterPro" id="IPR013767">
    <property type="entry name" value="PAS_fold"/>
</dbReference>
<dbReference type="CDD" id="cd00130">
    <property type="entry name" value="PAS"/>
    <property type="match status" value="1"/>
</dbReference>
<dbReference type="OrthoDB" id="9815750at2"/>
<keyword evidence="18" id="KW-1185">Reference proteome</keyword>
<feature type="domain" description="Histidine kinase" evidence="13">
    <location>
        <begin position="552"/>
        <end position="756"/>
    </location>
</feature>
<dbReference type="PROSITE" id="PS50112">
    <property type="entry name" value="PAS"/>
    <property type="match status" value="1"/>
</dbReference>
<evidence type="ECO:0000259" key="16">
    <source>
        <dbReference type="PROSITE" id="PS50885"/>
    </source>
</evidence>
<dbReference type="RefSeq" id="WP_060623886.1">
    <property type="nucleotide sequence ID" value="NZ_LCZJ02000021.1"/>
</dbReference>
<evidence type="ECO:0000313" key="17">
    <source>
        <dbReference type="EMBL" id="KTD86285.1"/>
    </source>
</evidence>
<keyword evidence="8 17" id="KW-0418">Kinase</keyword>